<sequence length="328" mass="36270">MEKVLGFTNVRLSGAGADGGIDVHAHEGVAQVKDHGNPVGARYVRELKGVSGTGRSVFYARSGYTAPSISDANRLDIALFEYNLAGTYWPRNGAARQLQAGYLTQQRNELAAKAAAEATYRRMRARDTITHELPLYKARVDRAYSSRKAGTYRDGCIRLRSDRVMSGALEELGRLTYTSPAAKAAQETDSADFRDLEHAVTAAQKHLAMAAKRQLGTGGYQRSINRAMRHWRKVFNHVGWFLRDDAGLPLLSNPDHGYPVYVASRLGKGLVQLLVGTVYVLVGGWKIWLSLGYIGTVVWLFLQGHADWAGFMVGIALYTLWQVAKLRR</sequence>
<evidence type="ECO:0000259" key="2">
    <source>
        <dbReference type="Pfam" id="PF04471"/>
    </source>
</evidence>
<feature type="domain" description="Restriction endonuclease type IV Mrr" evidence="2">
    <location>
        <begin position="5"/>
        <end position="79"/>
    </location>
</feature>
<keyword evidence="1" id="KW-1133">Transmembrane helix</keyword>
<organism evidence="3 4">
    <name type="scientific">Promicromonospora umidemergens</name>
    <dbReference type="NCBI Taxonomy" id="629679"/>
    <lineage>
        <taxon>Bacteria</taxon>
        <taxon>Bacillati</taxon>
        <taxon>Actinomycetota</taxon>
        <taxon>Actinomycetes</taxon>
        <taxon>Micrococcales</taxon>
        <taxon>Promicromonosporaceae</taxon>
        <taxon>Promicromonospora</taxon>
    </lineage>
</organism>
<name>A0ABP8XU83_9MICO</name>
<dbReference type="InterPro" id="IPR007560">
    <property type="entry name" value="Restrct_endonuc_IV_Mrr"/>
</dbReference>
<evidence type="ECO:0000313" key="4">
    <source>
        <dbReference type="Proteomes" id="UP001500843"/>
    </source>
</evidence>
<keyword evidence="4" id="KW-1185">Reference proteome</keyword>
<comment type="caution">
    <text evidence="3">The sequence shown here is derived from an EMBL/GenBank/DDBJ whole genome shotgun (WGS) entry which is preliminary data.</text>
</comment>
<evidence type="ECO:0000313" key="3">
    <source>
        <dbReference type="EMBL" id="GAA4714675.1"/>
    </source>
</evidence>
<proteinExistence type="predicted"/>
<gene>
    <name evidence="3" type="ORF">GCM10023198_42410</name>
</gene>
<dbReference type="Proteomes" id="UP001500843">
    <property type="component" value="Unassembled WGS sequence"/>
</dbReference>
<protein>
    <recommendedName>
        <fullName evidence="2">Restriction endonuclease type IV Mrr domain-containing protein</fullName>
    </recommendedName>
</protein>
<feature type="transmembrane region" description="Helical" evidence="1">
    <location>
        <begin position="273"/>
        <end position="302"/>
    </location>
</feature>
<feature type="transmembrane region" description="Helical" evidence="1">
    <location>
        <begin position="308"/>
        <end position="324"/>
    </location>
</feature>
<keyword evidence="1" id="KW-0472">Membrane</keyword>
<keyword evidence="1" id="KW-0812">Transmembrane</keyword>
<accession>A0ABP8XU83</accession>
<dbReference type="EMBL" id="BAABHM010000018">
    <property type="protein sequence ID" value="GAA4714675.1"/>
    <property type="molecule type" value="Genomic_DNA"/>
</dbReference>
<evidence type="ECO:0000256" key="1">
    <source>
        <dbReference type="SAM" id="Phobius"/>
    </source>
</evidence>
<dbReference type="Pfam" id="PF04471">
    <property type="entry name" value="Mrr_cat"/>
    <property type="match status" value="1"/>
</dbReference>
<reference evidence="4" key="1">
    <citation type="journal article" date="2019" name="Int. J. Syst. Evol. Microbiol.">
        <title>The Global Catalogue of Microorganisms (GCM) 10K type strain sequencing project: providing services to taxonomists for standard genome sequencing and annotation.</title>
        <authorList>
            <consortium name="The Broad Institute Genomics Platform"/>
            <consortium name="The Broad Institute Genome Sequencing Center for Infectious Disease"/>
            <person name="Wu L."/>
            <person name="Ma J."/>
        </authorList>
    </citation>
    <scope>NUCLEOTIDE SEQUENCE [LARGE SCALE GENOMIC DNA]</scope>
    <source>
        <strain evidence="4">JCM 17975</strain>
    </source>
</reference>